<organism evidence="5 6">
    <name type="scientific">Aphanomyces stellatus</name>
    <dbReference type="NCBI Taxonomy" id="120398"/>
    <lineage>
        <taxon>Eukaryota</taxon>
        <taxon>Sar</taxon>
        <taxon>Stramenopiles</taxon>
        <taxon>Oomycota</taxon>
        <taxon>Saprolegniomycetes</taxon>
        <taxon>Saprolegniales</taxon>
        <taxon>Verrucalvaceae</taxon>
        <taxon>Aphanomyces</taxon>
    </lineage>
</organism>
<dbReference type="Gene3D" id="3.40.50.11980">
    <property type="match status" value="1"/>
</dbReference>
<feature type="transmembrane region" description="Helical" evidence="2">
    <location>
        <begin position="442"/>
        <end position="463"/>
    </location>
</feature>
<evidence type="ECO:0000313" key="6">
    <source>
        <dbReference type="Proteomes" id="UP000332933"/>
    </source>
</evidence>
<dbReference type="OrthoDB" id="392925at2759"/>
<name>A0A485KHL6_9STRA</name>
<feature type="compositionally biased region" description="Polar residues" evidence="1">
    <location>
        <begin position="308"/>
        <end position="318"/>
    </location>
</feature>
<feature type="compositionally biased region" description="Polar residues" evidence="1">
    <location>
        <begin position="252"/>
        <end position="263"/>
    </location>
</feature>
<gene>
    <name evidence="5" type="primary">Aste57867_5853</name>
    <name evidence="4" type="ORF">As57867_005839</name>
    <name evidence="5" type="ORF">ASTE57867_5853</name>
</gene>
<feature type="compositionally biased region" description="Low complexity" evidence="1">
    <location>
        <begin position="174"/>
        <end position="184"/>
    </location>
</feature>
<feature type="compositionally biased region" description="Polar residues" evidence="1">
    <location>
        <begin position="205"/>
        <end position="216"/>
    </location>
</feature>
<accession>A0A485KHL6</accession>
<dbReference type="EMBL" id="CAADRA010002228">
    <property type="protein sequence ID" value="VFT82876.1"/>
    <property type="molecule type" value="Genomic_DNA"/>
</dbReference>
<feature type="compositionally biased region" description="Polar residues" evidence="1">
    <location>
        <begin position="373"/>
        <end position="385"/>
    </location>
</feature>
<evidence type="ECO:0000313" key="5">
    <source>
        <dbReference type="EMBL" id="VFT82876.1"/>
    </source>
</evidence>
<sequence>MKTPSSSVSSSSPVVVLDAANVSTLVRGTVRVGRLQSAINHFEELGIRCIAFAPAYWVKGKTLTPRGGGRMQQSAEMELDQKAEMLLVQQLVAAEKVVLTPPQAHDDLFIIDYAIKHNGFVVTNDMFRDHVANKTLFHGKELTEAWVKAHCMTFTFVGTEFLPSSHHMTLLLKPQQPTSSSQSSVATTHRNTILKQPTQPPKMSPQMTKTMGSSKDNQARVAALTINTSMRSGSSSSLHSGYDSDARVEQPTKAQTPSSSSGKKQPMAAFRKKSSDSTSSSVSPVEAHAARVTNHDTNNHPAAPRAKTPQSKPSTPQRPTKEKPPTNIYKSLDNDDSNGPSGSNSDNDDDEKGRGTKVNVLEEWKILQSMIAQHQATSGNNQSPVLSPAVSPRRKAIESTNQDEDDAVDVKAPLSPSQKKRLRRRLTNQKKVPAMVYRGKQLALAVVGVGVPLLVGLVLNVVFSRAKGSAQGP</sequence>
<reference evidence="5 6" key="1">
    <citation type="submission" date="2019-03" db="EMBL/GenBank/DDBJ databases">
        <authorList>
            <person name="Gaulin E."/>
            <person name="Dumas B."/>
        </authorList>
    </citation>
    <scope>NUCLEOTIDE SEQUENCE [LARGE SCALE GENOMIC DNA]</scope>
    <source>
        <strain evidence="5">CBS 568.67</strain>
    </source>
</reference>
<feature type="region of interest" description="Disordered" evidence="1">
    <location>
        <begin position="173"/>
        <end position="355"/>
    </location>
</feature>
<dbReference type="EMBL" id="VJMH01002226">
    <property type="protein sequence ID" value="KAF0709628.1"/>
    <property type="molecule type" value="Genomic_DNA"/>
</dbReference>
<keyword evidence="2" id="KW-0812">Transmembrane</keyword>
<keyword evidence="2" id="KW-1133">Transmembrane helix</keyword>
<evidence type="ECO:0000256" key="2">
    <source>
        <dbReference type="SAM" id="Phobius"/>
    </source>
</evidence>
<dbReference type="Pfam" id="PF11977">
    <property type="entry name" value="RNase_Zc3h12a"/>
    <property type="match status" value="1"/>
</dbReference>
<feature type="compositionally biased region" description="Low complexity" evidence="1">
    <location>
        <begin position="229"/>
        <end position="241"/>
    </location>
</feature>
<evidence type="ECO:0000256" key="1">
    <source>
        <dbReference type="SAM" id="MobiDB-lite"/>
    </source>
</evidence>
<feature type="compositionally biased region" description="Polar residues" evidence="1">
    <location>
        <begin position="185"/>
        <end position="197"/>
    </location>
</feature>
<protein>
    <submittedName>
        <fullName evidence="5">Aste57867_5853 protein</fullName>
    </submittedName>
</protein>
<evidence type="ECO:0000313" key="4">
    <source>
        <dbReference type="EMBL" id="KAF0709628.1"/>
    </source>
</evidence>
<proteinExistence type="predicted"/>
<reference evidence="4" key="2">
    <citation type="submission" date="2019-06" db="EMBL/GenBank/DDBJ databases">
        <title>Genomics analysis of Aphanomyces spp. identifies a new class of oomycete effector associated with host adaptation.</title>
        <authorList>
            <person name="Gaulin E."/>
        </authorList>
    </citation>
    <scope>NUCLEOTIDE SEQUENCE</scope>
    <source>
        <strain evidence="4">CBS 578.67</strain>
    </source>
</reference>
<dbReference type="AlphaFoldDB" id="A0A485KHL6"/>
<keyword evidence="6" id="KW-1185">Reference proteome</keyword>
<keyword evidence="2" id="KW-0472">Membrane</keyword>
<dbReference type="InterPro" id="IPR021869">
    <property type="entry name" value="RNase_Zc3h12_NYN"/>
</dbReference>
<dbReference type="Proteomes" id="UP000332933">
    <property type="component" value="Unassembled WGS sequence"/>
</dbReference>
<feature type="domain" description="RNase NYN" evidence="3">
    <location>
        <begin position="14"/>
        <end position="164"/>
    </location>
</feature>
<feature type="region of interest" description="Disordered" evidence="1">
    <location>
        <begin position="373"/>
        <end position="408"/>
    </location>
</feature>
<evidence type="ECO:0000259" key="3">
    <source>
        <dbReference type="Pfam" id="PF11977"/>
    </source>
</evidence>